<feature type="transmembrane region" description="Helical" evidence="17">
    <location>
        <begin position="328"/>
        <end position="355"/>
    </location>
</feature>
<feature type="transmembrane region" description="Helical" evidence="17">
    <location>
        <begin position="153"/>
        <end position="179"/>
    </location>
</feature>
<evidence type="ECO:0000256" key="1">
    <source>
        <dbReference type="ARBA" id="ARBA00004141"/>
    </source>
</evidence>
<protein>
    <submittedName>
        <fullName evidence="20">DgyrCDS9893</fullName>
    </submittedName>
</protein>
<keyword evidence="12 17" id="KW-1133">Transmembrane helix</keyword>
<dbReference type="GO" id="GO:0005886">
    <property type="term" value="C:plasma membrane"/>
    <property type="evidence" value="ECO:0007669"/>
    <property type="project" value="TreeGrafter"/>
</dbReference>
<feature type="transmembrane region" description="Helical" evidence="17">
    <location>
        <begin position="80"/>
        <end position="101"/>
    </location>
</feature>
<comment type="subcellular location">
    <subcellularLocation>
        <location evidence="1">Membrane</location>
        <topology evidence="1">Multi-pass membrane protein</topology>
    </subcellularLocation>
</comment>
<keyword evidence="21" id="KW-1185">Reference proteome</keyword>
<dbReference type="GO" id="GO:0015293">
    <property type="term" value="F:symporter activity"/>
    <property type="evidence" value="ECO:0007669"/>
    <property type="project" value="UniProtKB-KW"/>
</dbReference>
<dbReference type="GO" id="GO:0006874">
    <property type="term" value="P:intracellular calcium ion homeostasis"/>
    <property type="evidence" value="ECO:0007669"/>
    <property type="project" value="TreeGrafter"/>
</dbReference>
<comment type="caution">
    <text evidence="20">The sequence shown here is derived from an EMBL/GenBank/DDBJ whole genome shotgun (WGS) entry which is preliminary data.</text>
</comment>
<feature type="chain" id="PRO_5029657527" evidence="18">
    <location>
        <begin position="25"/>
        <end position="492"/>
    </location>
</feature>
<dbReference type="GO" id="GO:0008273">
    <property type="term" value="F:calcium, potassium:sodium antiporter activity"/>
    <property type="evidence" value="ECO:0007669"/>
    <property type="project" value="TreeGrafter"/>
</dbReference>
<dbReference type="Pfam" id="PF01699">
    <property type="entry name" value="Na_Ca_ex"/>
    <property type="match status" value="2"/>
</dbReference>
<keyword evidence="16" id="KW-0739">Sodium transport</keyword>
<evidence type="ECO:0000256" key="2">
    <source>
        <dbReference type="ARBA" id="ARBA00005364"/>
    </source>
</evidence>
<dbReference type="PANTHER" id="PTHR10846">
    <property type="entry name" value="SODIUM/POTASSIUM/CALCIUM EXCHANGER"/>
    <property type="match status" value="1"/>
</dbReference>
<dbReference type="AlphaFoldDB" id="A0A7I8W003"/>
<gene>
    <name evidence="20" type="ORF">DGYR_LOCUS9333</name>
</gene>
<keyword evidence="10" id="KW-0769">Symport</keyword>
<keyword evidence="7 17" id="KW-0812">Transmembrane</keyword>
<keyword evidence="8 18" id="KW-0732">Signal</keyword>
<evidence type="ECO:0000313" key="20">
    <source>
        <dbReference type="EMBL" id="CAD5121371.1"/>
    </source>
</evidence>
<dbReference type="OrthoDB" id="2127281at2759"/>
<feature type="transmembrane region" description="Helical" evidence="17">
    <location>
        <begin position="122"/>
        <end position="147"/>
    </location>
</feature>
<feature type="transmembrane region" description="Helical" evidence="17">
    <location>
        <begin position="186"/>
        <end position="205"/>
    </location>
</feature>
<dbReference type="PANTHER" id="PTHR10846:SF73">
    <property type="entry name" value="SODIUM_CALCIUM EXCHANGER MEMBRANE REGION DOMAIN-CONTAINING PROTEIN"/>
    <property type="match status" value="1"/>
</dbReference>
<feature type="domain" description="Sodium/calcium exchanger membrane region" evidence="19">
    <location>
        <begin position="327"/>
        <end position="475"/>
    </location>
</feature>
<evidence type="ECO:0000256" key="14">
    <source>
        <dbReference type="ARBA" id="ARBA00023065"/>
    </source>
</evidence>
<evidence type="ECO:0000256" key="10">
    <source>
        <dbReference type="ARBA" id="ARBA00022847"/>
    </source>
</evidence>
<feature type="transmembrane region" description="Helical" evidence="17">
    <location>
        <begin position="395"/>
        <end position="413"/>
    </location>
</feature>
<evidence type="ECO:0000256" key="6">
    <source>
        <dbReference type="ARBA" id="ARBA00022568"/>
    </source>
</evidence>
<dbReference type="FunFam" id="1.20.1420.30:FF:000009">
    <property type="entry name" value="sodium/potassium/calcium exchanger 5 isoform X2"/>
    <property type="match status" value="1"/>
</dbReference>
<feature type="transmembrane region" description="Helical" evidence="17">
    <location>
        <begin position="361"/>
        <end position="383"/>
    </location>
</feature>
<dbReference type="FunFam" id="1.20.1420.30:FF:000004">
    <property type="entry name" value="Sodium/potassium/calcium exchanger 2 isoform 1"/>
    <property type="match status" value="1"/>
</dbReference>
<feature type="domain" description="Sodium/calcium exchanger membrane region" evidence="19">
    <location>
        <begin position="87"/>
        <end position="230"/>
    </location>
</feature>
<dbReference type="InterPro" id="IPR004837">
    <property type="entry name" value="NaCa_Exmemb"/>
</dbReference>
<evidence type="ECO:0000256" key="18">
    <source>
        <dbReference type="SAM" id="SignalP"/>
    </source>
</evidence>
<keyword evidence="3" id="KW-0813">Transport</keyword>
<name>A0A7I8W003_9ANNE</name>
<keyword evidence="4" id="KW-0050">Antiport</keyword>
<comment type="similarity">
    <text evidence="2">Belongs to the Ca(2+):cation antiporter (CaCA) (TC 2.A.19) family. SLC24A subfamily.</text>
</comment>
<evidence type="ECO:0000256" key="12">
    <source>
        <dbReference type="ARBA" id="ARBA00022989"/>
    </source>
</evidence>
<accession>A0A7I8W003</accession>
<evidence type="ECO:0000256" key="16">
    <source>
        <dbReference type="ARBA" id="ARBA00023201"/>
    </source>
</evidence>
<feature type="transmembrane region" description="Helical" evidence="17">
    <location>
        <begin position="433"/>
        <end position="453"/>
    </location>
</feature>
<dbReference type="InterPro" id="IPR044880">
    <property type="entry name" value="NCX_ion-bd_dom_sf"/>
</dbReference>
<evidence type="ECO:0000256" key="3">
    <source>
        <dbReference type="ARBA" id="ARBA00022448"/>
    </source>
</evidence>
<evidence type="ECO:0000259" key="19">
    <source>
        <dbReference type="Pfam" id="PF01699"/>
    </source>
</evidence>
<keyword evidence="6" id="KW-0109">Calcium transport</keyword>
<feature type="transmembrane region" description="Helical" evidence="17">
    <location>
        <begin position="211"/>
        <end position="231"/>
    </location>
</feature>
<dbReference type="InterPro" id="IPR004481">
    <property type="entry name" value="K/Na/Ca-exchanger"/>
</dbReference>
<evidence type="ECO:0000256" key="15">
    <source>
        <dbReference type="ARBA" id="ARBA00023136"/>
    </source>
</evidence>
<evidence type="ECO:0000256" key="8">
    <source>
        <dbReference type="ARBA" id="ARBA00022729"/>
    </source>
</evidence>
<evidence type="ECO:0000256" key="4">
    <source>
        <dbReference type="ARBA" id="ARBA00022449"/>
    </source>
</evidence>
<evidence type="ECO:0000256" key="7">
    <source>
        <dbReference type="ARBA" id="ARBA00022692"/>
    </source>
</evidence>
<keyword evidence="5" id="KW-0633">Potassium transport</keyword>
<organism evidence="20 21">
    <name type="scientific">Dimorphilus gyrociliatus</name>
    <dbReference type="NCBI Taxonomy" id="2664684"/>
    <lineage>
        <taxon>Eukaryota</taxon>
        <taxon>Metazoa</taxon>
        <taxon>Spiralia</taxon>
        <taxon>Lophotrochozoa</taxon>
        <taxon>Annelida</taxon>
        <taxon>Polychaeta</taxon>
        <taxon>Polychaeta incertae sedis</taxon>
        <taxon>Dinophilidae</taxon>
        <taxon>Dimorphilus</taxon>
    </lineage>
</organism>
<dbReference type="GO" id="GO:0005262">
    <property type="term" value="F:calcium channel activity"/>
    <property type="evidence" value="ECO:0007669"/>
    <property type="project" value="TreeGrafter"/>
</dbReference>
<evidence type="ECO:0000256" key="17">
    <source>
        <dbReference type="SAM" id="Phobius"/>
    </source>
</evidence>
<keyword evidence="9" id="KW-0106">Calcium</keyword>
<keyword evidence="11" id="KW-0630">Potassium</keyword>
<evidence type="ECO:0000256" key="9">
    <source>
        <dbReference type="ARBA" id="ARBA00022837"/>
    </source>
</evidence>
<dbReference type="Gene3D" id="1.20.1420.30">
    <property type="entry name" value="NCX, central ion-binding region"/>
    <property type="match status" value="2"/>
</dbReference>
<dbReference type="EMBL" id="CAJFCJ010000014">
    <property type="protein sequence ID" value="CAD5121371.1"/>
    <property type="molecule type" value="Genomic_DNA"/>
</dbReference>
<feature type="signal peptide" evidence="18">
    <location>
        <begin position="1"/>
        <end position="24"/>
    </location>
</feature>
<reference evidence="20 21" key="1">
    <citation type="submission" date="2020-08" db="EMBL/GenBank/DDBJ databases">
        <authorList>
            <person name="Hejnol A."/>
        </authorList>
    </citation>
    <scope>NUCLEOTIDE SEQUENCE [LARGE SCALE GENOMIC DNA]</scope>
</reference>
<evidence type="ECO:0000256" key="13">
    <source>
        <dbReference type="ARBA" id="ARBA00023053"/>
    </source>
</evidence>
<feature type="transmembrane region" description="Helical" evidence="17">
    <location>
        <begin position="460"/>
        <end position="478"/>
    </location>
</feature>
<keyword evidence="15 17" id="KW-0472">Membrane</keyword>
<evidence type="ECO:0000256" key="11">
    <source>
        <dbReference type="ARBA" id="ARBA00022958"/>
    </source>
</evidence>
<proteinExistence type="inferred from homology"/>
<evidence type="ECO:0000256" key="5">
    <source>
        <dbReference type="ARBA" id="ARBA00022538"/>
    </source>
</evidence>
<sequence length="492" mass="55781">MHRKLKFRIIFLVFLIIFIFSTQAQFFKYSEEFTNINQYADVEIEKHYSRNLLSERITNCTPASIDQFPDDLFTIEQRKYGAILLHIFACLYSFIGLSLVCDDYFVPSLESISEALHLRSDVAGATFMAAGTSAPELAATIIGVFIAKDDVGLAAVVGSAVFNLLFVIGFCAVGAGTIVYLEKWPLFRDCSFYTVSIGVLVAVIYDGRVYWYESVLLLCLYLVYIFIMYWNETINSWLNRKSRKEKLLEEINIGDEEEDTEETDILLVPGKDDIEADKDSEDDDKHILAPPNHKLKLCWWILTVPISCLLYITVPDCRKKRWKKCFTVTFIMSVVWIGIYSYLLMWMITVIGYTFHIPDTIMAIIFLAFGVSMPDAIASWIVVKNGLGDMAVSNAVGSNVFDILLCLGLPWTLKICISKNWDPVIVYSRGLTYSSITLLTTVVLLIGSVHLNGWKLNKKLGFSLLCLYVTYIIIASLYELNIFAQVHPPTCS</sequence>
<dbReference type="NCBIfam" id="TIGR00367">
    <property type="entry name" value="calcium/sodium antiporter"/>
    <property type="match status" value="1"/>
</dbReference>
<dbReference type="Proteomes" id="UP000549394">
    <property type="component" value="Unassembled WGS sequence"/>
</dbReference>
<keyword evidence="13" id="KW-0915">Sodium</keyword>
<evidence type="ECO:0000313" key="21">
    <source>
        <dbReference type="Proteomes" id="UP000549394"/>
    </source>
</evidence>
<keyword evidence="14" id="KW-0406">Ion transport</keyword>